<reference evidence="2" key="2">
    <citation type="submission" date="2020-11" db="EMBL/GenBank/DDBJ databases">
        <authorList>
            <person name="McCartney M.A."/>
            <person name="Auch B."/>
            <person name="Kono T."/>
            <person name="Mallez S."/>
            <person name="Becker A."/>
            <person name="Gohl D.M."/>
            <person name="Silverstein K.A.T."/>
            <person name="Koren S."/>
            <person name="Bechman K.B."/>
            <person name="Herman A."/>
            <person name="Abrahante J.E."/>
            <person name="Garbe J."/>
        </authorList>
    </citation>
    <scope>NUCLEOTIDE SEQUENCE</scope>
    <source>
        <strain evidence="2">Duluth1</strain>
        <tissue evidence="2">Whole animal</tissue>
    </source>
</reference>
<feature type="region of interest" description="Disordered" evidence="1">
    <location>
        <begin position="105"/>
        <end position="125"/>
    </location>
</feature>
<accession>A0A9D3YUZ9</accession>
<protein>
    <submittedName>
        <fullName evidence="2">Uncharacterized protein</fullName>
    </submittedName>
</protein>
<proteinExistence type="predicted"/>
<evidence type="ECO:0000256" key="1">
    <source>
        <dbReference type="SAM" id="MobiDB-lite"/>
    </source>
</evidence>
<dbReference type="SUPFAM" id="SSF57903">
    <property type="entry name" value="FYVE/PHD zinc finger"/>
    <property type="match status" value="1"/>
</dbReference>
<organism evidence="2 3">
    <name type="scientific">Dreissena polymorpha</name>
    <name type="common">Zebra mussel</name>
    <name type="synonym">Mytilus polymorpha</name>
    <dbReference type="NCBI Taxonomy" id="45954"/>
    <lineage>
        <taxon>Eukaryota</taxon>
        <taxon>Metazoa</taxon>
        <taxon>Spiralia</taxon>
        <taxon>Lophotrochozoa</taxon>
        <taxon>Mollusca</taxon>
        <taxon>Bivalvia</taxon>
        <taxon>Autobranchia</taxon>
        <taxon>Heteroconchia</taxon>
        <taxon>Euheterodonta</taxon>
        <taxon>Imparidentia</taxon>
        <taxon>Neoheterodontei</taxon>
        <taxon>Myida</taxon>
        <taxon>Dreissenoidea</taxon>
        <taxon>Dreissenidae</taxon>
        <taxon>Dreissena</taxon>
    </lineage>
</organism>
<dbReference type="EMBL" id="JAIWYP010000015">
    <property type="protein sequence ID" value="KAH3705309.1"/>
    <property type="molecule type" value="Genomic_DNA"/>
</dbReference>
<evidence type="ECO:0000313" key="3">
    <source>
        <dbReference type="Proteomes" id="UP000828390"/>
    </source>
</evidence>
<dbReference type="AlphaFoldDB" id="A0A9D3YUZ9"/>
<comment type="caution">
    <text evidence="2">The sequence shown here is derived from an EMBL/GenBank/DDBJ whole genome shotgun (WGS) entry which is preliminary data.</text>
</comment>
<sequence length="247" mass="27187">MGKSVTKYDMTALACKAYLLAMCPSNITGAFKKAGIYPLDGNAVDREKLFPCESFTGNTPVQKVKAMKKGKDAVEAYLKMKMETSEIPPSKACGCACTCSKVENPKNAKPRLSKPRPGGNNITDPSFIDTLSQYEEDNENMLTKGRGNTIEKKRKSASIVIMDPLNPKPSTSGMRNVSGSDDESIDDDKEVCCVCGKFYPPNDDTRQYVKIVTSAYCDKCSHCVHMAFCNKKTVIRRGDSFLCLYCD</sequence>
<evidence type="ECO:0000313" key="2">
    <source>
        <dbReference type="EMBL" id="KAH3705309.1"/>
    </source>
</evidence>
<gene>
    <name evidence="2" type="ORF">DPMN_080377</name>
</gene>
<dbReference type="Proteomes" id="UP000828390">
    <property type="component" value="Unassembled WGS sequence"/>
</dbReference>
<name>A0A9D3YUZ9_DREPO</name>
<dbReference type="InterPro" id="IPR011011">
    <property type="entry name" value="Znf_FYVE_PHD"/>
</dbReference>
<feature type="compositionally biased region" description="Polar residues" evidence="1">
    <location>
        <begin position="168"/>
        <end position="179"/>
    </location>
</feature>
<feature type="region of interest" description="Disordered" evidence="1">
    <location>
        <begin position="163"/>
        <end position="183"/>
    </location>
</feature>
<reference evidence="2" key="1">
    <citation type="journal article" date="2019" name="bioRxiv">
        <title>The Genome of the Zebra Mussel, Dreissena polymorpha: A Resource for Invasive Species Research.</title>
        <authorList>
            <person name="McCartney M.A."/>
            <person name="Auch B."/>
            <person name="Kono T."/>
            <person name="Mallez S."/>
            <person name="Zhang Y."/>
            <person name="Obille A."/>
            <person name="Becker A."/>
            <person name="Abrahante J.E."/>
            <person name="Garbe J."/>
            <person name="Badalamenti J.P."/>
            <person name="Herman A."/>
            <person name="Mangelson H."/>
            <person name="Liachko I."/>
            <person name="Sullivan S."/>
            <person name="Sone E.D."/>
            <person name="Koren S."/>
            <person name="Silverstein K.A.T."/>
            <person name="Beckman K.B."/>
            <person name="Gohl D.M."/>
        </authorList>
    </citation>
    <scope>NUCLEOTIDE SEQUENCE</scope>
    <source>
        <strain evidence="2">Duluth1</strain>
        <tissue evidence="2">Whole animal</tissue>
    </source>
</reference>
<keyword evidence="3" id="KW-1185">Reference proteome</keyword>